<dbReference type="InterPro" id="IPR048667">
    <property type="entry name" value="Imm5-like"/>
</dbReference>
<gene>
    <name evidence="2" type="ORF">KP014_01800</name>
    <name evidence="3" type="ORF">SAMN04487895_102283</name>
</gene>
<dbReference type="AlphaFoldDB" id="A0A1H8IRP1"/>
<evidence type="ECO:0000313" key="2">
    <source>
        <dbReference type="EMBL" id="QWU16041.1"/>
    </source>
</evidence>
<accession>A0A1H8IRP1</accession>
<evidence type="ECO:0000313" key="5">
    <source>
        <dbReference type="Proteomes" id="UP000683429"/>
    </source>
</evidence>
<proteinExistence type="predicted"/>
<dbReference type="RefSeq" id="WP_051500278.1">
    <property type="nucleotide sequence ID" value="NZ_CP076607.1"/>
</dbReference>
<reference evidence="3 4" key="1">
    <citation type="submission" date="2016-10" db="EMBL/GenBank/DDBJ databases">
        <authorList>
            <person name="de Groot N.N."/>
        </authorList>
    </citation>
    <scope>NUCLEOTIDE SEQUENCE [LARGE SCALE GENOMIC DNA]</scope>
    <source>
        <strain evidence="3 4">CGMCC 1.10238</strain>
    </source>
</reference>
<sequence>MEAAKFVDTKISKSIAELPSRWDQRTLVPWVADCAEHVLPYFEEKYPKDCRPRKAIEAGRACARGEIAMSEARTAAFSAHAAARDTNQAAARAAAPSDAGANTAKERNWQFQYLLDLGN</sequence>
<keyword evidence="5" id="KW-1185">Reference proteome</keyword>
<dbReference type="Pfam" id="PF21805">
    <property type="entry name" value="Imm5_like"/>
    <property type="match status" value="1"/>
</dbReference>
<evidence type="ECO:0000313" key="4">
    <source>
        <dbReference type="Proteomes" id="UP000198809"/>
    </source>
</evidence>
<reference evidence="2 5" key="2">
    <citation type="submission" date="2021-06" db="EMBL/GenBank/DDBJ databases">
        <title>Whole genome sequence of Paenibacillus sophorae DSM23020 for comparative genomics.</title>
        <authorList>
            <person name="Kim M.-J."/>
            <person name="Lee G."/>
            <person name="Shin J.-H."/>
        </authorList>
    </citation>
    <scope>NUCLEOTIDE SEQUENCE [LARGE SCALE GENOMIC DNA]</scope>
    <source>
        <strain evidence="2 5">DSM 23020</strain>
    </source>
</reference>
<dbReference type="Proteomes" id="UP000683429">
    <property type="component" value="Chromosome"/>
</dbReference>
<protein>
    <recommendedName>
        <fullName evidence="1">Imm-5-like domain-containing protein</fullName>
    </recommendedName>
</protein>
<dbReference type="STRING" id="1333845.SAMN04487895_102283"/>
<feature type="domain" description="Imm-5-like" evidence="1">
    <location>
        <begin position="22"/>
        <end position="95"/>
    </location>
</feature>
<name>A0A1H8IRP1_9BACL</name>
<evidence type="ECO:0000259" key="1">
    <source>
        <dbReference type="Pfam" id="PF21805"/>
    </source>
</evidence>
<dbReference type="EMBL" id="FODH01000002">
    <property type="protein sequence ID" value="SEN70656.1"/>
    <property type="molecule type" value="Genomic_DNA"/>
</dbReference>
<dbReference type="EMBL" id="CP076607">
    <property type="protein sequence ID" value="QWU16041.1"/>
    <property type="molecule type" value="Genomic_DNA"/>
</dbReference>
<evidence type="ECO:0000313" key="3">
    <source>
        <dbReference type="EMBL" id="SEN70656.1"/>
    </source>
</evidence>
<dbReference type="Proteomes" id="UP000198809">
    <property type="component" value="Unassembled WGS sequence"/>
</dbReference>
<organism evidence="3 4">
    <name type="scientific">Paenibacillus sophorae</name>
    <dbReference type="NCBI Taxonomy" id="1333845"/>
    <lineage>
        <taxon>Bacteria</taxon>
        <taxon>Bacillati</taxon>
        <taxon>Bacillota</taxon>
        <taxon>Bacilli</taxon>
        <taxon>Bacillales</taxon>
        <taxon>Paenibacillaceae</taxon>
        <taxon>Paenibacillus</taxon>
    </lineage>
</organism>